<evidence type="ECO:0000313" key="7">
    <source>
        <dbReference type="Proteomes" id="UP000262712"/>
    </source>
</evidence>
<dbReference type="GO" id="GO:0016020">
    <property type="term" value="C:membrane"/>
    <property type="evidence" value="ECO:0007669"/>
    <property type="project" value="TreeGrafter"/>
</dbReference>
<dbReference type="Gene3D" id="3.40.50.12780">
    <property type="entry name" value="N-terminal domain of ligase-like"/>
    <property type="match status" value="1"/>
</dbReference>
<proteinExistence type="predicted"/>
<dbReference type="Proteomes" id="UP000221222">
    <property type="component" value="Unassembled WGS sequence"/>
</dbReference>
<sequence length="571" mass="66609">MISYDFKTYNELFFHIVNNYENPTFLNYLENDRYVHISIKEFELRVKYLTLALDHIGVKKDDNIAIFAKPSPFWIIFDFAVHLINAISVPIFDNISSRNLEFEIEDSNINFVFIDSSKRIKEIKKDITYITYNFYINRKDTHSLDSLFILGERLYNQKNEDYFKKIQTKQSDLFSIIYTSGNTGTPKGVELTNENIISQLKDINEVFYLDEKEVALSLLPLAHIFERTVMSYYMSKAMSIYFVDEIENTSKLLKLVKPTTMTVVPRLLEKIYNKIQENISAKPLFLRLFAILAFKYAITFDKKGIIYKIFDKLVYSKFREVFGSKIKQLVCGGAALDRDIYRFFQNIKIPLYQGYGLTEFSPVICTNTPKFSKIGSCGKALPSVEVKISNENEILARGKALMKGYRNQEELTKKTIIDGWLHTGDIGKIDEEGYIFVESRLKDIVKTSTGEYVPTLKIEQAITKNRYIEFATIIANNRKYVTCLIFINKDFYNQSNKKLSIEEFYNQRHIVNSIDKTIQKINKKLDKAQRVVKYKILTNEISIQTGELTPSMKISKVNIEKKYENVINEMY</sequence>
<gene>
    <name evidence="4" type="primary">fadD</name>
    <name evidence="4" type="ORF">AMOL_1072</name>
    <name evidence="5" type="ORF">CPU12_00475</name>
</gene>
<evidence type="ECO:0000313" key="6">
    <source>
        <dbReference type="Proteomes" id="UP000221222"/>
    </source>
</evidence>
<evidence type="ECO:0000313" key="5">
    <source>
        <dbReference type="EMBL" id="PHO19286.1"/>
    </source>
</evidence>
<name>A0A2G1DLR0_9BACT</name>
<evidence type="ECO:0000256" key="2">
    <source>
        <dbReference type="ARBA" id="ARBA00022840"/>
    </source>
</evidence>
<keyword evidence="1" id="KW-0547">Nucleotide-binding</keyword>
<keyword evidence="6" id="KW-1185">Reference proteome</keyword>
<dbReference type="KEGG" id="amol:AMOL_1072"/>
<protein>
    <submittedName>
        <fullName evidence="5">AMP-dependent synthetase</fullName>
    </submittedName>
    <submittedName>
        <fullName evidence="4">Long-chain acyl-CoA synthetase</fullName>
    </submittedName>
</protein>
<dbReference type="Pfam" id="PF00501">
    <property type="entry name" value="AMP-binding"/>
    <property type="match status" value="1"/>
</dbReference>
<organism evidence="5 6">
    <name type="scientific">Malaciobacter molluscorum LMG 25693</name>
    <dbReference type="NCBI Taxonomy" id="870501"/>
    <lineage>
        <taxon>Bacteria</taxon>
        <taxon>Pseudomonadati</taxon>
        <taxon>Campylobacterota</taxon>
        <taxon>Epsilonproteobacteria</taxon>
        <taxon>Campylobacterales</taxon>
        <taxon>Arcobacteraceae</taxon>
        <taxon>Malaciobacter</taxon>
    </lineage>
</organism>
<feature type="domain" description="AMP-dependent synthetase/ligase" evidence="3">
    <location>
        <begin position="17"/>
        <end position="405"/>
    </location>
</feature>
<dbReference type="PANTHER" id="PTHR43272:SF33">
    <property type="entry name" value="AMP-BINDING DOMAIN-CONTAINING PROTEIN-RELATED"/>
    <property type="match status" value="1"/>
</dbReference>
<dbReference type="Proteomes" id="UP000262712">
    <property type="component" value="Chromosome"/>
</dbReference>
<evidence type="ECO:0000256" key="1">
    <source>
        <dbReference type="ARBA" id="ARBA00022741"/>
    </source>
</evidence>
<dbReference type="PANTHER" id="PTHR43272">
    <property type="entry name" value="LONG-CHAIN-FATTY-ACID--COA LIGASE"/>
    <property type="match status" value="1"/>
</dbReference>
<evidence type="ECO:0000259" key="3">
    <source>
        <dbReference type="Pfam" id="PF00501"/>
    </source>
</evidence>
<evidence type="ECO:0000313" key="4">
    <source>
        <dbReference type="EMBL" id="AXX92056.1"/>
    </source>
</evidence>
<dbReference type="Pfam" id="PF23562">
    <property type="entry name" value="AMP-binding_C_3"/>
    <property type="match status" value="1"/>
</dbReference>
<dbReference type="GO" id="GO:0004467">
    <property type="term" value="F:long-chain fatty acid-CoA ligase activity"/>
    <property type="evidence" value="ECO:0007669"/>
    <property type="project" value="TreeGrafter"/>
</dbReference>
<dbReference type="RefSeq" id="WP_099341103.1">
    <property type="nucleotide sequence ID" value="NZ_CP032098.1"/>
</dbReference>
<reference evidence="4 7" key="2">
    <citation type="submission" date="2018-08" db="EMBL/GenBank/DDBJ databases">
        <title>Complete genome of the Arcobacter molluscorum type strain LMG 25693.</title>
        <authorList>
            <person name="Miller W.G."/>
            <person name="Yee E."/>
            <person name="Bono J.L."/>
        </authorList>
    </citation>
    <scope>NUCLEOTIDE SEQUENCE [LARGE SCALE GENOMIC DNA]</scope>
    <source>
        <strain evidence="4 7">CECT 7696</strain>
    </source>
</reference>
<dbReference type="AlphaFoldDB" id="A0A2G1DLR0"/>
<dbReference type="InterPro" id="IPR000873">
    <property type="entry name" value="AMP-dep_synth/lig_dom"/>
</dbReference>
<dbReference type="GO" id="GO:0005524">
    <property type="term" value="F:ATP binding"/>
    <property type="evidence" value="ECO:0007669"/>
    <property type="project" value="UniProtKB-KW"/>
</dbReference>
<accession>A0A2G1DLR0</accession>
<keyword evidence="2" id="KW-0067">ATP-binding</keyword>
<dbReference type="InterPro" id="IPR042099">
    <property type="entry name" value="ANL_N_sf"/>
</dbReference>
<dbReference type="SUPFAM" id="SSF56801">
    <property type="entry name" value="Acetyl-CoA synthetase-like"/>
    <property type="match status" value="1"/>
</dbReference>
<reference evidence="5 6" key="1">
    <citation type="submission" date="2017-09" db="EMBL/GenBank/DDBJ databases">
        <title>Arcobacter canalis sp. nov., a new species isolated from a water canal contaminated with urban sewage.</title>
        <authorList>
            <person name="Perez-Cataluna A."/>
            <person name="Salas-Masso N."/>
            <person name="Figueras M.J."/>
        </authorList>
    </citation>
    <scope>NUCLEOTIDE SEQUENCE [LARGE SCALE GENOMIC DNA]</scope>
    <source>
        <strain evidence="5 6">F98-3</strain>
    </source>
</reference>
<dbReference type="EMBL" id="CP032098">
    <property type="protein sequence ID" value="AXX92056.1"/>
    <property type="molecule type" value="Genomic_DNA"/>
</dbReference>
<dbReference type="EMBL" id="NXFY01000001">
    <property type="protein sequence ID" value="PHO19286.1"/>
    <property type="molecule type" value="Genomic_DNA"/>
</dbReference>